<dbReference type="OrthoDB" id="9784036at2"/>
<keyword evidence="2" id="KW-1185">Reference proteome</keyword>
<organism evidence="1 2">
    <name type="scientific">Paenibacillus antarcticus</name>
    <dbReference type="NCBI Taxonomy" id="253703"/>
    <lineage>
        <taxon>Bacteria</taxon>
        <taxon>Bacillati</taxon>
        <taxon>Bacillota</taxon>
        <taxon>Bacilli</taxon>
        <taxon>Bacillales</taxon>
        <taxon>Paenibacillaceae</taxon>
        <taxon>Paenibacillus</taxon>
    </lineage>
</organism>
<evidence type="ECO:0000313" key="2">
    <source>
        <dbReference type="Proteomes" id="UP000077355"/>
    </source>
</evidence>
<comment type="caution">
    <text evidence="1">The sequence shown here is derived from an EMBL/GenBank/DDBJ whole genome shotgun (WGS) entry which is preliminary data.</text>
</comment>
<name>A0A168PWA8_9BACL</name>
<reference evidence="1 2" key="1">
    <citation type="submission" date="2016-03" db="EMBL/GenBank/DDBJ databases">
        <title>Draft genome sequence of Paenibacillus antarcticus CECT 5836.</title>
        <authorList>
            <person name="Shin S.-K."/>
            <person name="Yi H."/>
        </authorList>
    </citation>
    <scope>NUCLEOTIDE SEQUENCE [LARGE SCALE GENOMIC DNA]</scope>
    <source>
        <strain evidence="1 2">CECT 5836</strain>
    </source>
</reference>
<gene>
    <name evidence="1" type="ORF">PBAT_07570</name>
</gene>
<evidence type="ECO:0000313" key="1">
    <source>
        <dbReference type="EMBL" id="OAB47132.1"/>
    </source>
</evidence>
<dbReference type="RefSeq" id="WP_068648171.1">
    <property type="nucleotide sequence ID" value="NZ_CP043611.1"/>
</dbReference>
<sequence length="71" mass="8323">MGELEKSHVPRNFYQARELSERLSIHSDRGLKVTFKEFEDEEHVSDVSVLSMMISRALRLILISYNIYHAV</sequence>
<proteinExistence type="predicted"/>
<protein>
    <submittedName>
        <fullName evidence="1">Uncharacterized protein</fullName>
    </submittedName>
</protein>
<accession>A0A168PWA8</accession>
<dbReference type="EMBL" id="LVJI01000009">
    <property type="protein sequence ID" value="OAB47132.1"/>
    <property type="molecule type" value="Genomic_DNA"/>
</dbReference>
<dbReference type="AlphaFoldDB" id="A0A168PWA8"/>
<dbReference type="Proteomes" id="UP000077355">
    <property type="component" value="Unassembled WGS sequence"/>
</dbReference>